<evidence type="ECO:0000256" key="2">
    <source>
        <dbReference type="PIRSR" id="PIRSR005962-1"/>
    </source>
</evidence>
<dbReference type="NCBIfam" id="TIGR01891">
    <property type="entry name" value="amidohydrolases"/>
    <property type="match status" value="1"/>
</dbReference>
<dbReference type="InterPro" id="IPR011650">
    <property type="entry name" value="Peptidase_M20_dimer"/>
</dbReference>
<dbReference type="Gene3D" id="3.40.630.10">
    <property type="entry name" value="Zn peptidases"/>
    <property type="match status" value="1"/>
</dbReference>
<dbReference type="FunFam" id="3.30.70.360:FF:000001">
    <property type="entry name" value="N-acetyldiaminopimelate deacetylase"/>
    <property type="match status" value="1"/>
</dbReference>
<dbReference type="eggNOG" id="COG1473">
    <property type="taxonomic scope" value="Bacteria"/>
</dbReference>
<dbReference type="EMBL" id="JPVQ01000028">
    <property type="protein sequence ID" value="KGR89999.1"/>
    <property type="molecule type" value="Genomic_DNA"/>
</dbReference>
<comment type="caution">
    <text evidence="4">The sequence shown here is derived from an EMBL/GenBank/DDBJ whole genome shotgun (WGS) entry which is preliminary data.</text>
</comment>
<keyword evidence="2" id="KW-0464">Manganese</keyword>
<keyword evidence="1" id="KW-0378">Hydrolase</keyword>
<keyword evidence="2" id="KW-0479">Metal-binding</keyword>
<dbReference type="Pfam" id="PF01546">
    <property type="entry name" value="Peptidase_M20"/>
    <property type="match status" value="1"/>
</dbReference>
<organism evidence="4 5">
    <name type="scientific">Ureibacillus massiliensis 4400831 = CIP 108448 = CCUG 49529</name>
    <dbReference type="NCBI Taxonomy" id="1211035"/>
    <lineage>
        <taxon>Bacteria</taxon>
        <taxon>Bacillati</taxon>
        <taxon>Bacillota</taxon>
        <taxon>Bacilli</taxon>
        <taxon>Bacillales</taxon>
        <taxon>Caryophanaceae</taxon>
        <taxon>Ureibacillus</taxon>
    </lineage>
</organism>
<dbReference type="Gene3D" id="3.30.70.360">
    <property type="match status" value="1"/>
</dbReference>
<dbReference type="SUPFAM" id="SSF55031">
    <property type="entry name" value="Bacterial exopeptidase dimerisation domain"/>
    <property type="match status" value="1"/>
</dbReference>
<evidence type="ECO:0000313" key="4">
    <source>
        <dbReference type="EMBL" id="KGR89999.1"/>
    </source>
</evidence>
<feature type="binding site" evidence="2">
    <location>
        <position position="142"/>
    </location>
    <ligand>
        <name>Mn(2+)</name>
        <dbReference type="ChEBI" id="CHEBI:29035"/>
        <label>2</label>
    </ligand>
</feature>
<keyword evidence="5" id="KW-1185">Reference proteome</keyword>
<proteinExistence type="predicted"/>
<evidence type="ECO:0000313" key="5">
    <source>
        <dbReference type="Proteomes" id="UP000030595"/>
    </source>
</evidence>
<comment type="cofactor">
    <cofactor evidence="2">
        <name>Mn(2+)</name>
        <dbReference type="ChEBI" id="CHEBI:29035"/>
    </cofactor>
    <text evidence="2">The Mn(2+) ion enhances activity.</text>
</comment>
<feature type="binding site" evidence="2">
    <location>
        <position position="104"/>
    </location>
    <ligand>
        <name>Mn(2+)</name>
        <dbReference type="ChEBI" id="CHEBI:29035"/>
        <label>2</label>
    </ligand>
</feature>
<dbReference type="GO" id="GO:0050118">
    <property type="term" value="F:N-acetyldiaminopimelate deacetylase activity"/>
    <property type="evidence" value="ECO:0007669"/>
    <property type="project" value="UniProtKB-ARBA"/>
</dbReference>
<feature type="binding site" evidence="2">
    <location>
        <position position="171"/>
    </location>
    <ligand>
        <name>Mn(2+)</name>
        <dbReference type="ChEBI" id="CHEBI:29035"/>
        <label>2</label>
    </ligand>
</feature>
<dbReference type="InterPro" id="IPR017439">
    <property type="entry name" value="Amidohydrolase"/>
</dbReference>
<feature type="binding site" evidence="2">
    <location>
        <position position="106"/>
    </location>
    <ligand>
        <name>Mn(2+)</name>
        <dbReference type="ChEBI" id="CHEBI:29035"/>
        <label>2</label>
    </ligand>
</feature>
<dbReference type="SUPFAM" id="SSF53187">
    <property type="entry name" value="Zn-dependent exopeptidases"/>
    <property type="match status" value="1"/>
</dbReference>
<sequence length="413" mass="45131">MEIDILSRVNQLSEQLVLWRRQLHENPELSFEEYETSNFVYEQLSKIEGMKVEKGIGVETAVIGTLTRGIGPTVAIRADIDALPIVEQTTHSFRSRNNGVMHACGHDAHTSIGIAVATLMGELFVKTTIQGTVKFIFQPAEENTDANGKTGSPYLIEAGVLKDIDAIVALHMNPEREVGTVFIHDGYSMANVDVFQATIHGSGGHGAYPHLGTDPIWMLGPVLQALHGIVARNISPLDAAVISVGEVKGGSASNIIPTEVFLQGTMRSYTPTVRSSLEQKLDKAFSIVEAFGGTYELKITHGEPALYNHPEVNAVLKNTTQELYPLMKIEEVPFGLGGEDFSHMTYEAPGSMIFLGCAYPDGVKRDLHTPIFDIDERCLPIGAAILTQTLLNYLLGNAKLPEKRFKKENLFAS</sequence>
<dbReference type="PIRSF" id="PIRSF005962">
    <property type="entry name" value="Pept_M20D_amidohydro"/>
    <property type="match status" value="1"/>
</dbReference>
<dbReference type="PANTHER" id="PTHR11014:SF63">
    <property type="entry name" value="METALLOPEPTIDASE, PUTATIVE (AFU_ORTHOLOGUE AFUA_6G09600)-RELATED"/>
    <property type="match status" value="1"/>
</dbReference>
<dbReference type="OrthoDB" id="9776731at2"/>
<dbReference type="RefSeq" id="WP_036177898.1">
    <property type="nucleotide sequence ID" value="NZ_AVCZ01000028.1"/>
</dbReference>
<dbReference type="InterPro" id="IPR036264">
    <property type="entry name" value="Bact_exopeptidase_dim_dom"/>
</dbReference>
<feature type="domain" description="Peptidase M20 dimerisation" evidence="3">
    <location>
        <begin position="195"/>
        <end position="285"/>
    </location>
</feature>
<gene>
    <name evidence="4" type="ORF">CD30_13985</name>
</gene>
<name>A0A0A3IYZ7_9BACL</name>
<reference evidence="4 5" key="1">
    <citation type="submission" date="2014-02" db="EMBL/GenBank/DDBJ databases">
        <title>Draft genome sequence of Lysinibacillus massiliensis CCUG 49529.</title>
        <authorList>
            <person name="Zhang F."/>
            <person name="Wang G."/>
            <person name="Zhang L."/>
        </authorList>
    </citation>
    <scope>NUCLEOTIDE SEQUENCE [LARGE SCALE GENOMIC DNA]</scope>
    <source>
        <strain evidence="4 5">CCUG 49529</strain>
    </source>
</reference>
<dbReference type="GO" id="GO:0046872">
    <property type="term" value="F:metal ion binding"/>
    <property type="evidence" value="ECO:0007669"/>
    <property type="project" value="UniProtKB-KW"/>
</dbReference>
<evidence type="ECO:0000256" key="1">
    <source>
        <dbReference type="ARBA" id="ARBA00022801"/>
    </source>
</evidence>
<dbReference type="AlphaFoldDB" id="A0A0A3IYZ7"/>
<dbReference type="PANTHER" id="PTHR11014">
    <property type="entry name" value="PEPTIDASE M20 FAMILY MEMBER"/>
    <property type="match status" value="1"/>
</dbReference>
<evidence type="ECO:0000259" key="3">
    <source>
        <dbReference type="Pfam" id="PF07687"/>
    </source>
</evidence>
<feature type="binding site" evidence="2">
    <location>
        <position position="368"/>
    </location>
    <ligand>
        <name>Mn(2+)</name>
        <dbReference type="ChEBI" id="CHEBI:29035"/>
        <label>2</label>
    </ligand>
</feature>
<dbReference type="Proteomes" id="UP000030595">
    <property type="component" value="Unassembled WGS sequence"/>
</dbReference>
<accession>A0A0A3IYZ7</accession>
<dbReference type="Pfam" id="PF07687">
    <property type="entry name" value="M20_dimer"/>
    <property type="match status" value="1"/>
</dbReference>
<protein>
    <submittedName>
        <fullName evidence="4">Peptidase M20</fullName>
    </submittedName>
</protein>
<dbReference type="InterPro" id="IPR002933">
    <property type="entry name" value="Peptidase_M20"/>
</dbReference>
<dbReference type="GO" id="GO:0019877">
    <property type="term" value="P:diaminopimelate biosynthetic process"/>
    <property type="evidence" value="ECO:0007669"/>
    <property type="project" value="UniProtKB-ARBA"/>
</dbReference>